<gene>
    <name evidence="2" type="ORF">SAMN02745941_01708</name>
</gene>
<accession>A0A1M5XXZ6</accession>
<proteinExistence type="predicted"/>
<reference evidence="2 3" key="1">
    <citation type="submission" date="2016-11" db="EMBL/GenBank/DDBJ databases">
        <authorList>
            <person name="Jaros S."/>
            <person name="Januszkiewicz K."/>
            <person name="Wedrychowicz H."/>
        </authorList>
    </citation>
    <scope>NUCLEOTIDE SEQUENCE [LARGE SCALE GENOMIC DNA]</scope>
    <source>
        <strain evidence="2 3">DSM 6191</strain>
    </source>
</reference>
<evidence type="ECO:0000313" key="2">
    <source>
        <dbReference type="EMBL" id="SHI04559.1"/>
    </source>
</evidence>
<dbReference type="Pfam" id="PF06949">
    <property type="entry name" value="DUF1292"/>
    <property type="match status" value="1"/>
</dbReference>
<protein>
    <recommendedName>
        <fullName evidence="4">DUF1292 domain-containing protein</fullName>
    </recommendedName>
</protein>
<feature type="region of interest" description="Disordered" evidence="1">
    <location>
        <begin position="25"/>
        <end position="46"/>
    </location>
</feature>
<name>A0A1M5XXZ6_9CLOT</name>
<dbReference type="EMBL" id="FQXU01000005">
    <property type="protein sequence ID" value="SHI04559.1"/>
    <property type="molecule type" value="Genomic_DNA"/>
</dbReference>
<organism evidence="2 3">
    <name type="scientific">Clostridium intestinale DSM 6191</name>
    <dbReference type="NCBI Taxonomy" id="1121320"/>
    <lineage>
        <taxon>Bacteria</taxon>
        <taxon>Bacillati</taxon>
        <taxon>Bacillota</taxon>
        <taxon>Clostridia</taxon>
        <taxon>Eubacteriales</taxon>
        <taxon>Clostridiaceae</taxon>
        <taxon>Clostridium</taxon>
    </lineage>
</organism>
<feature type="compositionally biased region" description="Basic and acidic residues" evidence="1">
    <location>
        <begin position="35"/>
        <end position="46"/>
    </location>
</feature>
<evidence type="ECO:0000313" key="3">
    <source>
        <dbReference type="Proteomes" id="UP000184241"/>
    </source>
</evidence>
<dbReference type="AlphaFoldDB" id="A0A1M5XXZ6"/>
<dbReference type="Proteomes" id="UP000184241">
    <property type="component" value="Unassembled WGS sequence"/>
</dbReference>
<dbReference type="InterPro" id="IPR009711">
    <property type="entry name" value="UPF0473"/>
</dbReference>
<sequence length="130" mass="14707">MTDKELNNGCECGCEGEEKESCGCGHDHEHHHHDHDHECGCGHDHDHEEGETLVVDFEDENGNIVSFDVVDSFEYTGSEESLKNNVYALIQDPNDDSVFLMKADTDESLIPVEDENEFEIVSKFYQDELA</sequence>
<evidence type="ECO:0000256" key="1">
    <source>
        <dbReference type="SAM" id="MobiDB-lite"/>
    </source>
</evidence>
<evidence type="ECO:0008006" key="4">
    <source>
        <dbReference type="Google" id="ProtNLM"/>
    </source>
</evidence>
<dbReference type="RefSeq" id="WP_021800879.1">
    <property type="nucleotide sequence ID" value="NZ_FQXU01000005.1"/>
</dbReference>